<reference evidence="4" key="2">
    <citation type="submission" date="2023-06" db="EMBL/GenBank/DDBJ databases">
        <authorList>
            <consortium name="Lawrence Berkeley National Laboratory"/>
            <person name="Haridas S."/>
            <person name="Hensen N."/>
            <person name="Bonometti L."/>
            <person name="Westerberg I."/>
            <person name="Brannstrom I.O."/>
            <person name="Guillou S."/>
            <person name="Cros-Aarteil S."/>
            <person name="Calhoun S."/>
            <person name="Kuo A."/>
            <person name="Mondo S."/>
            <person name="Pangilinan J."/>
            <person name="Riley R."/>
            <person name="LaButti K."/>
            <person name="Andreopoulos B."/>
            <person name="Lipzen A."/>
            <person name="Chen C."/>
            <person name="Yanf M."/>
            <person name="Daum C."/>
            <person name="Ng V."/>
            <person name="Clum A."/>
            <person name="Steindorff A."/>
            <person name="Ohm R."/>
            <person name="Martin F."/>
            <person name="Silar P."/>
            <person name="Natvig D."/>
            <person name="Lalanne C."/>
            <person name="Gautier V."/>
            <person name="Ament-velasquez S.L."/>
            <person name="Kruys A."/>
            <person name="Hutchinson M.I."/>
            <person name="Powell A.J."/>
            <person name="Barry K."/>
            <person name="Miller A.N."/>
            <person name="Grigoriev I.V."/>
            <person name="Debuchy R."/>
            <person name="Gladieux P."/>
            <person name="Thoren M.H."/>
            <person name="Johannesson H."/>
        </authorList>
    </citation>
    <scope>NUCLEOTIDE SEQUENCE</scope>
    <source>
        <strain evidence="4">CBS 232.78</strain>
    </source>
</reference>
<keyword evidence="2" id="KW-0479">Metal-binding</keyword>
<dbReference type="InterPro" id="IPR008949">
    <property type="entry name" value="Isoprenoid_synthase_dom_sf"/>
</dbReference>
<dbReference type="Pfam" id="PF19086">
    <property type="entry name" value="Terpene_syn_C_2"/>
    <property type="match status" value="1"/>
</dbReference>
<dbReference type="InterPro" id="IPR000092">
    <property type="entry name" value="Polyprenyl_synt"/>
</dbReference>
<evidence type="ECO:0000313" key="5">
    <source>
        <dbReference type="Proteomes" id="UP001285441"/>
    </source>
</evidence>
<dbReference type="Gene3D" id="1.10.600.10">
    <property type="entry name" value="Farnesyl Diphosphate Synthase"/>
    <property type="match status" value="2"/>
</dbReference>
<keyword evidence="3" id="KW-0460">Magnesium</keyword>
<dbReference type="PANTHER" id="PTHR12001:SF72">
    <property type="entry name" value="THIJ_PFPI FAMILY PROTEIN (AFU_ORTHOLOGUE AFUA_3G01210)-RELATED"/>
    <property type="match status" value="1"/>
</dbReference>
<dbReference type="SFLD" id="SFLDS00005">
    <property type="entry name" value="Isoprenoid_Synthase_Type_I"/>
    <property type="match status" value="1"/>
</dbReference>
<evidence type="ECO:0000313" key="4">
    <source>
        <dbReference type="EMBL" id="KAK3377643.1"/>
    </source>
</evidence>
<dbReference type="SUPFAM" id="SSF48576">
    <property type="entry name" value="Terpenoid synthases"/>
    <property type="match status" value="2"/>
</dbReference>
<reference evidence="4" key="1">
    <citation type="journal article" date="2023" name="Mol. Phylogenet. Evol.">
        <title>Genome-scale phylogeny and comparative genomics of the fungal order Sordariales.</title>
        <authorList>
            <person name="Hensen N."/>
            <person name="Bonometti L."/>
            <person name="Westerberg I."/>
            <person name="Brannstrom I.O."/>
            <person name="Guillou S."/>
            <person name="Cros-Aarteil S."/>
            <person name="Calhoun S."/>
            <person name="Haridas S."/>
            <person name="Kuo A."/>
            <person name="Mondo S."/>
            <person name="Pangilinan J."/>
            <person name="Riley R."/>
            <person name="LaButti K."/>
            <person name="Andreopoulos B."/>
            <person name="Lipzen A."/>
            <person name="Chen C."/>
            <person name="Yan M."/>
            <person name="Daum C."/>
            <person name="Ng V."/>
            <person name="Clum A."/>
            <person name="Steindorff A."/>
            <person name="Ohm R.A."/>
            <person name="Martin F."/>
            <person name="Silar P."/>
            <person name="Natvig D.O."/>
            <person name="Lalanne C."/>
            <person name="Gautier V."/>
            <person name="Ament-Velasquez S.L."/>
            <person name="Kruys A."/>
            <person name="Hutchinson M.I."/>
            <person name="Powell A.J."/>
            <person name="Barry K."/>
            <person name="Miller A.N."/>
            <person name="Grigoriev I.V."/>
            <person name="Debuchy R."/>
            <person name="Gladieux P."/>
            <person name="Hiltunen Thoren M."/>
            <person name="Johannesson H."/>
        </authorList>
    </citation>
    <scope>NUCLEOTIDE SEQUENCE</scope>
    <source>
        <strain evidence="4">CBS 232.78</strain>
    </source>
</reference>
<name>A0AAE0KJH2_9PEZI</name>
<gene>
    <name evidence="4" type="ORF">B0H63DRAFT_502320</name>
</gene>
<organism evidence="4 5">
    <name type="scientific">Podospora didyma</name>
    <dbReference type="NCBI Taxonomy" id="330526"/>
    <lineage>
        <taxon>Eukaryota</taxon>
        <taxon>Fungi</taxon>
        <taxon>Dikarya</taxon>
        <taxon>Ascomycota</taxon>
        <taxon>Pezizomycotina</taxon>
        <taxon>Sordariomycetes</taxon>
        <taxon>Sordariomycetidae</taxon>
        <taxon>Sordariales</taxon>
        <taxon>Podosporaceae</taxon>
        <taxon>Podospora</taxon>
    </lineage>
</organism>
<dbReference type="PANTHER" id="PTHR12001">
    <property type="entry name" value="GERANYLGERANYL PYROPHOSPHATE SYNTHASE"/>
    <property type="match status" value="1"/>
</dbReference>
<dbReference type="GO" id="GO:0043386">
    <property type="term" value="P:mycotoxin biosynthetic process"/>
    <property type="evidence" value="ECO:0007669"/>
    <property type="project" value="UniProtKB-ARBA"/>
</dbReference>
<dbReference type="EMBL" id="JAULSW010000006">
    <property type="protein sequence ID" value="KAK3377643.1"/>
    <property type="molecule type" value="Genomic_DNA"/>
</dbReference>
<dbReference type="PROSITE" id="PS00723">
    <property type="entry name" value="POLYPRENYL_SYNTHASE_1"/>
    <property type="match status" value="1"/>
</dbReference>
<evidence type="ECO:0000256" key="2">
    <source>
        <dbReference type="ARBA" id="ARBA00022723"/>
    </source>
</evidence>
<keyword evidence="1" id="KW-0808">Transferase</keyword>
<evidence type="ECO:0000256" key="1">
    <source>
        <dbReference type="ARBA" id="ARBA00022679"/>
    </source>
</evidence>
<dbReference type="Proteomes" id="UP001285441">
    <property type="component" value="Unassembled WGS sequence"/>
</dbReference>
<protein>
    <submittedName>
        <fullName evidence="4">Isoprenoid synthase domain-containing protein</fullName>
    </submittedName>
</protein>
<dbReference type="GO" id="GO:0008299">
    <property type="term" value="P:isoprenoid biosynthetic process"/>
    <property type="evidence" value="ECO:0007669"/>
    <property type="project" value="InterPro"/>
</dbReference>
<accession>A0AAE0KJH2</accession>
<dbReference type="Pfam" id="PF00348">
    <property type="entry name" value="polyprenyl_synt"/>
    <property type="match status" value="1"/>
</dbReference>
<comment type="caution">
    <text evidence="4">The sequence shown here is derived from an EMBL/GenBank/DDBJ whole genome shotgun (WGS) entry which is preliminary data.</text>
</comment>
<proteinExistence type="predicted"/>
<dbReference type="AlphaFoldDB" id="A0AAE0KJH2"/>
<dbReference type="InterPro" id="IPR033749">
    <property type="entry name" value="Polyprenyl_synt_CS"/>
</dbReference>
<dbReference type="GO" id="GO:0046165">
    <property type="term" value="P:alcohol biosynthetic process"/>
    <property type="evidence" value="ECO:0007669"/>
    <property type="project" value="UniProtKB-ARBA"/>
</dbReference>
<evidence type="ECO:0000256" key="3">
    <source>
        <dbReference type="ARBA" id="ARBA00022842"/>
    </source>
</evidence>
<keyword evidence="5" id="KW-1185">Reference proteome</keyword>
<dbReference type="GO" id="GO:0046872">
    <property type="term" value="F:metal ion binding"/>
    <property type="evidence" value="ECO:0007669"/>
    <property type="project" value="UniProtKB-KW"/>
</dbReference>
<dbReference type="GO" id="GO:0004659">
    <property type="term" value="F:prenyltransferase activity"/>
    <property type="evidence" value="ECO:0007669"/>
    <property type="project" value="InterPro"/>
</dbReference>
<dbReference type="PROSITE" id="PS00444">
    <property type="entry name" value="POLYPRENYL_SYNTHASE_2"/>
    <property type="match status" value="1"/>
</dbReference>
<sequence>MNHQFSHLLDASAYDTDGLCGGLLIRVHKHAELATAGALRAQRDWKELIGPLTSNFCGSLAPISLTAVAAPGCRPERLEIVSYVIELGFLCDDLMDNAQDTASRLAMHVTTLMDEMKNGVESGLAILDGPAAAAAGSFSSSTISPEQRRLAINFVQGLMAVDVPASMALFGRMMRHIPDITNNHTRTEFGDLDEYLEFRVINFATRLIIAALIFGMGLTISAEEEEICLELSRPAWQAAILVNDIQSWEVEYSVALEQKVPLTNAIWVLMKQHSLSLDEAKELCREKSKTLVAEYMSILGVASGRDDLSKDARALLESLQYMITGNVVWGFQSPRYDPRVERALPNEFAPQKVTNGEENDVNGVNDHHKDVETLPADCGTDTVEVGNGIISLDVPQLDTQVVDAPCQYLDSLPSKGVRDRAVDALNVWFDVSPEDIVVIKRVISLVHGGSLMLDDIQDGSKLRRGKPSTHEVFGEAQTFNSAGHRLVQAFYEIRQLGKEMQHLVVGQSYDLSWTCNMECPTEEEYLSMVDGKTASLFRMLARLMDAKSHAPSKPDLTSLTQLMTLLGRYFQIRDDYMNLTSADKGFCEDLDEGKYSLPLIHALNQKTKDITYKEHTTNGKATNRNSGTAAAGCKEGTEKRKALLILRNILTRRRLDGKMSLEQKHLVLEQLRESGSMEYTLAALRKLFGEIQERARQLGTRRNEPLEALMSLLKVSSVV</sequence>